<evidence type="ECO:0000313" key="1">
    <source>
        <dbReference type="EMBL" id="OAI11033.1"/>
    </source>
</evidence>
<name>A0A177N0G5_9GAMM</name>
<keyword evidence="2" id="KW-1185">Reference proteome</keyword>
<dbReference type="STRING" id="980561.A1359_15155"/>
<proteinExistence type="predicted"/>
<dbReference type="EMBL" id="LUUI01000145">
    <property type="protein sequence ID" value="OAI11033.1"/>
    <property type="molecule type" value="Genomic_DNA"/>
</dbReference>
<comment type="caution">
    <text evidence="1">The sequence shown here is derived from an EMBL/GenBank/DDBJ whole genome shotgun (WGS) entry which is preliminary data.</text>
</comment>
<protein>
    <submittedName>
        <fullName evidence="1">Uncharacterized protein</fullName>
    </submittedName>
</protein>
<accession>A0A177N0G5</accession>
<dbReference type="RefSeq" id="WP_066986228.1">
    <property type="nucleotide sequence ID" value="NZ_LUUI01000145.1"/>
</dbReference>
<reference evidence="1 2" key="1">
    <citation type="submission" date="2016-03" db="EMBL/GenBank/DDBJ databases">
        <authorList>
            <person name="Ploux O."/>
        </authorList>
    </citation>
    <scope>NUCLEOTIDE SEQUENCE [LARGE SCALE GENOMIC DNA]</scope>
    <source>
        <strain evidence="1 2">R-45370</strain>
    </source>
</reference>
<dbReference type="Proteomes" id="UP000078476">
    <property type="component" value="Unassembled WGS sequence"/>
</dbReference>
<organism evidence="1 2">
    <name type="scientific">Methylomonas lenta</name>
    <dbReference type="NCBI Taxonomy" id="980561"/>
    <lineage>
        <taxon>Bacteria</taxon>
        <taxon>Pseudomonadati</taxon>
        <taxon>Pseudomonadota</taxon>
        <taxon>Gammaproteobacteria</taxon>
        <taxon>Methylococcales</taxon>
        <taxon>Methylococcaceae</taxon>
        <taxon>Methylomonas</taxon>
    </lineage>
</organism>
<evidence type="ECO:0000313" key="2">
    <source>
        <dbReference type="Proteomes" id="UP000078476"/>
    </source>
</evidence>
<gene>
    <name evidence="1" type="ORF">A1359_15155</name>
</gene>
<dbReference type="AlphaFoldDB" id="A0A177N0G5"/>
<dbReference type="OrthoDB" id="7345868at2"/>
<sequence>MAIQKEFVVRYRGDGHVRFKIPSRATPVQVARLISDNIAEIDGVISVNLFRRSRKLVIRYHESDCSFISLAKKMHAVLATLEQQGWFAPQSVVEISKKPSFGLKHKLKTSKINRWLDNKITSAKETAQAAKILGKLSSKGPKALINNPEKAIIDFLNDILVLYLIKTHWTRITQQWLVKPFVHRYEWLAMFYLFFLLVRSRKPK</sequence>